<sequence>MKGVNLDVFYQAEPFTIHRMPKKQEPRKSILALAAAQLPDRDLSERELNELLKPMYEDFVELRRYLVDYKLLNRSRDGSRYHICKSYGDTIK</sequence>
<evidence type="ECO:0000313" key="2">
    <source>
        <dbReference type="EMBL" id="KGJ52779.1"/>
    </source>
</evidence>
<proteinExistence type="predicted"/>
<dbReference type="Pfam" id="PF09860">
    <property type="entry name" value="DUF2087"/>
    <property type="match status" value="1"/>
</dbReference>
<organism evidence="2 3">
    <name type="scientific">Clostridium innocuum</name>
    <dbReference type="NCBI Taxonomy" id="1522"/>
    <lineage>
        <taxon>Bacteria</taxon>
        <taxon>Bacillati</taxon>
        <taxon>Bacillota</taxon>
        <taxon>Clostridia</taxon>
        <taxon>Eubacteriales</taxon>
        <taxon>Clostridiaceae</taxon>
        <taxon>Clostridium</taxon>
    </lineage>
</organism>
<dbReference type="Proteomes" id="UP000030008">
    <property type="component" value="Unassembled WGS sequence"/>
</dbReference>
<comment type="caution">
    <text evidence="2">The sequence shown here is derived from an EMBL/GenBank/DDBJ whole genome shotgun (WGS) entry which is preliminary data.</text>
</comment>
<name>A0A099I482_CLOIN</name>
<protein>
    <submittedName>
        <fullName evidence="2">Transcriptional regulator</fullName>
    </submittedName>
</protein>
<feature type="domain" description="DUF2087" evidence="1">
    <location>
        <begin position="17"/>
        <end position="82"/>
    </location>
</feature>
<gene>
    <name evidence="2" type="ORF">CIAN88_12755</name>
</gene>
<evidence type="ECO:0000259" key="1">
    <source>
        <dbReference type="Pfam" id="PF09860"/>
    </source>
</evidence>
<dbReference type="EMBL" id="JQIF01000053">
    <property type="protein sequence ID" value="KGJ52779.1"/>
    <property type="molecule type" value="Genomic_DNA"/>
</dbReference>
<dbReference type="AlphaFoldDB" id="A0A099I482"/>
<evidence type="ECO:0000313" key="3">
    <source>
        <dbReference type="Proteomes" id="UP000030008"/>
    </source>
</evidence>
<accession>A0A099I482</accession>
<dbReference type="RefSeq" id="WP_044905799.1">
    <property type="nucleotide sequence ID" value="NZ_JQIF01000053.1"/>
</dbReference>
<reference evidence="2 3" key="1">
    <citation type="submission" date="2014-08" db="EMBL/GenBank/DDBJ databases">
        <title>Clostridium innocuum, an unnegligible vancomycin-resistant pathogen causing extra-intestinal infections.</title>
        <authorList>
            <person name="Feng Y."/>
            <person name="Chiu C.-H."/>
        </authorList>
    </citation>
    <scope>NUCLEOTIDE SEQUENCE [LARGE SCALE GENOMIC DNA]</scope>
    <source>
        <strain evidence="2 3">AN88</strain>
    </source>
</reference>
<dbReference type="InterPro" id="IPR018656">
    <property type="entry name" value="DUF2087"/>
</dbReference>